<dbReference type="TAIR" id="AT3G07530"/>
<dbReference type="AlphaFoldDB" id="Q9SRR3"/>
<proteinExistence type="predicted"/>
<dbReference type="Gene3D" id="3.60.15.10">
    <property type="entry name" value="Ribonuclease Z/Hydroxyacylglutathione hydrolase-like"/>
    <property type="match status" value="1"/>
</dbReference>
<dbReference type="InterPro" id="IPR036866">
    <property type="entry name" value="RibonucZ/Hydroxyglut_hydro"/>
</dbReference>
<organism evidence="3">
    <name type="scientific">Arabidopsis thaliana</name>
    <name type="common">Mouse-ear cress</name>
    <dbReference type="NCBI Taxonomy" id="3702"/>
    <lineage>
        <taxon>Eukaryota</taxon>
        <taxon>Viridiplantae</taxon>
        <taxon>Streptophyta</taxon>
        <taxon>Embryophyta</taxon>
        <taxon>Tracheophyta</taxon>
        <taxon>Spermatophyta</taxon>
        <taxon>Magnoliopsida</taxon>
        <taxon>eudicotyledons</taxon>
        <taxon>Gunneridae</taxon>
        <taxon>Pentapetalae</taxon>
        <taxon>rosids</taxon>
        <taxon>malvids</taxon>
        <taxon>Brassicales</taxon>
        <taxon>Brassicaceae</taxon>
        <taxon>Camelineae</taxon>
        <taxon>Arabidopsis</taxon>
    </lineage>
</organism>
<comment type="subcellular location">
    <subcellularLocation>
        <location evidence="1">Nucleus</location>
    </subcellularLocation>
</comment>
<evidence type="ECO:0000313" key="3">
    <source>
        <dbReference type="EMBL" id="AAF02157.1"/>
    </source>
</evidence>
<dbReference type="SUPFAM" id="SSF56281">
    <property type="entry name" value="Metallo-hydrolase/oxidoreductase"/>
    <property type="match status" value="1"/>
</dbReference>
<reference evidence="3" key="2">
    <citation type="submission" date="2001-01" db="EMBL/GenBank/DDBJ databases">
        <title>Arabidopsis thaliana chromosome III BAC F21O3 genomic sequence.</title>
        <authorList>
            <person name="Lin X."/>
            <person name="Kaul S."/>
            <person name="Town C.D."/>
            <person name="Benito M.-I."/>
            <person name="Creasy T.H."/>
            <person name="Haas B."/>
            <person name="Ronning C.M."/>
            <person name="Koo H."/>
            <person name="Fujii C.Y."/>
            <person name="Utterback T.R."/>
            <person name="Barnstead M.E."/>
            <person name="Bowman C.L."/>
            <person name="White O."/>
            <person name="Nierman W.C."/>
            <person name="Fraser C.M."/>
        </authorList>
    </citation>
    <scope>NUCLEOTIDE SEQUENCE</scope>
</reference>
<sequence length="620" mass="68199">MEGTIGYVSSTYRQKLEKLQRNLRRILIDCPLDLSAIKIFSPVPSGVGSEASEYLSDESLDAQNPIQKKQKLERQLTCADLVCEEPWYKTVKALHLWEASFIDIVLISNPMGLLGLPFLTQNPGFFAKIYMTEVTAKIGQLMMEDIVSMHKEFRCFHGPDNSSFPGWIKNLDSEQVPALLKKVVFGESGDDLGSWMRLYSLDDIESCMKKVQGVKFAEEVCYNGTLIIKALSSGLDIGACNWLINGPNGSLSYVSDSIFVSHHARSFDFHGLKETDVLIYSDFSSLQSAEVTEDGCISPDSDNNYISTISDNKDSLLNTEDSLEEMEKLAFVCSCAAESADAGGSTLITITRIGIVLQLLELLSNSLESSSLKDMKHRKKFILVEMILSCVSLSNSSLALDGISSGLGLLPFRPIAMKILQCSFLSGIRLQKLPTLVSVLQPKIFLVPDAVNQRISLAAIKTISILNYFENKTLHVPRIVDNPSVEITTDLASKLSWRKLRQRESFGIARLKGGLLMEDGKHRLVSGLEQEESSGKARPLRHWGSVAPELLLDALLKMGIKGSIEQSTGDNGSEDKSIIHIENPNSGLIEFSEMGTAIITGDENVVSQVFQAIDGVLDGI</sequence>
<evidence type="ECO:0000256" key="1">
    <source>
        <dbReference type="ARBA" id="ARBA00004123"/>
    </source>
</evidence>
<accession>Q9SRR3</accession>
<reference key="1">
    <citation type="journal article" date="2000" name="Nature">
        <title>Sequence and analysis of chromosome 3 of the plant Arabidopsis thaliana.</title>
        <authorList>
            <consortium name="European Union Chromosome 3 Arabidopsis Sequencing Consortium"/>
            <consortium name="Institute for Genomic Research"/>
            <consortium name="Kazusa DNA Research Institute"/>
            <person name="Salanoubat M."/>
            <person name="Lemcke K."/>
            <person name="Rieger M."/>
            <person name="Ansorge W."/>
            <person name="Unseld M."/>
            <person name="Fartmann B."/>
            <person name="Valle G."/>
            <person name="Blocker H."/>
            <person name="Perez-Alonso M."/>
            <person name="Obermaier B."/>
            <person name="Delseny M."/>
            <person name="Boutry M."/>
            <person name="Grivell L.A."/>
            <person name="Mache R."/>
            <person name="Puigdomenech P."/>
            <person name="De Simone V."/>
            <person name="Choisne N."/>
            <person name="Artiguenave F."/>
            <person name="Robert C."/>
            <person name="Brottier P."/>
            <person name="Wincker P."/>
            <person name="Cattolico L."/>
            <person name="Weissenbach J."/>
            <person name="Saurin W."/>
            <person name="Quetier F."/>
            <person name="Schafer M."/>
            <person name="Muller-Auer S."/>
            <person name="Gabel C."/>
            <person name="Fuchs M."/>
            <person name="Benes V."/>
            <person name="Wurmbach E."/>
            <person name="Drzonek H."/>
            <person name="Erfle H."/>
            <person name="Jordan N."/>
            <person name="Bangert S."/>
            <person name="Wiedelmann R."/>
            <person name="Kranz H."/>
            <person name="Voss H."/>
            <person name="Holland R."/>
            <person name="Brandt P."/>
            <person name="Nyakatura G."/>
            <person name="Vezzi A."/>
            <person name="D'Angelo M."/>
            <person name="Pallavicini A."/>
            <person name="Toppo S."/>
            <person name="Simionati B."/>
            <person name="Conrad A."/>
            <person name="Hornischer K."/>
            <person name="Kauer G."/>
            <person name="Lohnert T.H."/>
            <person name="Nordsiek G."/>
            <person name="Reichelt J."/>
            <person name="Scharfe M."/>
            <person name="Schon O."/>
            <person name="Bargues M."/>
            <person name="Terol J."/>
            <person name="Climent J."/>
            <person name="Navarro P."/>
            <person name="Collado C."/>
            <person name="Perez-Perez A."/>
            <person name="Ottenwalder B."/>
            <person name="Duchemin D."/>
            <person name="Cooke R."/>
            <person name="Laudie M."/>
            <person name="Berger-Llauro C."/>
            <person name="Purnelle B."/>
            <person name="Masuy D."/>
            <person name="de Haan M."/>
            <person name="Maarse A.C."/>
            <person name="Alcaraz J.P."/>
            <person name="Cottet A."/>
            <person name="Casacuberta E."/>
            <person name="Monfort A."/>
            <person name="Argiriou A."/>
            <person name="flores M."/>
            <person name="Liguori R."/>
            <person name="Vitale D."/>
            <person name="Mannhaupt G."/>
            <person name="Haase D."/>
            <person name="Schoof H."/>
            <person name="Rudd S."/>
            <person name="Zaccaria P."/>
            <person name="Mewes H.W."/>
            <person name="Mayer K.F."/>
            <person name="Kaul S."/>
            <person name="Town C.D."/>
            <person name="Koo H.L."/>
            <person name="Tallon L.J."/>
            <person name="Jenkins J."/>
            <person name="Rooney T."/>
            <person name="Rizzo M."/>
            <person name="Walts A."/>
            <person name="Utterback T."/>
            <person name="Fujii C.Y."/>
            <person name="Shea T.P."/>
            <person name="Creasy T.H."/>
            <person name="Haas B."/>
            <person name="Maiti R."/>
            <person name="Wu D."/>
            <person name="Peterson J."/>
            <person name="Van Aken S."/>
            <person name="Pai G."/>
            <person name="Militscher J."/>
            <person name="Sellers P."/>
            <person name="Gill J.E."/>
            <person name="Feldblyum T.V."/>
            <person name="Preuss D."/>
            <person name="Lin X."/>
            <person name="Nierman W.C."/>
            <person name="Salzberg S.L."/>
            <person name="White O."/>
            <person name="Venter J.C."/>
            <person name="Fraser C.M."/>
            <person name="Kaneko T."/>
            <person name="Nakamura Y."/>
            <person name="Sato S."/>
            <person name="Kato T."/>
            <person name="Asamizu E."/>
            <person name="Sasamoto S."/>
            <person name="Kimura T."/>
            <person name="Idesawa K."/>
            <person name="Kawashima K."/>
            <person name="Kishida Y."/>
            <person name="Kiyokawa C."/>
            <person name="Kohara M."/>
            <person name="Matsumoto M."/>
            <person name="Matsuno A."/>
            <person name="Muraki A."/>
            <person name="Nakayama S."/>
            <person name="Nakazaki N."/>
            <person name="Shinpo S."/>
            <person name="Takeuchi C."/>
            <person name="Wada T."/>
            <person name="Watanabe A."/>
            <person name="Yamada M."/>
            <person name="Yasuda M."/>
            <person name="Tabata S."/>
        </authorList>
    </citation>
    <scope>NUCLEOTIDE SEQUENCE [LARGE SCALE GENOMIC DNA]</scope>
    <source>
        <strain>cv. Columbia</strain>
    </source>
</reference>
<dbReference type="ExpressionAtlas" id="Q9SRR3">
    <property type="expression patterns" value="baseline and differential"/>
</dbReference>
<dbReference type="PANTHER" id="PTHR46094">
    <property type="entry name" value="INTEGRATOR COMPLEX SUBUNIT 9"/>
    <property type="match status" value="1"/>
</dbReference>
<protein>
    <submittedName>
        <fullName evidence="3">F21O3.24 protein</fullName>
    </submittedName>
</protein>
<keyword evidence="2" id="KW-0539">Nucleus</keyword>
<gene>
    <name evidence="3" type="primary">F21O3.24</name>
</gene>
<dbReference type="GO" id="GO:0016180">
    <property type="term" value="P:snRNA processing"/>
    <property type="evidence" value="ECO:0007669"/>
    <property type="project" value="InterPro"/>
</dbReference>
<dbReference type="GO" id="GO:0032039">
    <property type="term" value="C:integrator complex"/>
    <property type="evidence" value="ECO:0007669"/>
    <property type="project" value="InterPro"/>
</dbReference>
<dbReference type="InterPro" id="IPR027074">
    <property type="entry name" value="Integrator_9su"/>
</dbReference>
<evidence type="ECO:0000256" key="2">
    <source>
        <dbReference type="ARBA" id="ARBA00023242"/>
    </source>
</evidence>
<name>Q9SRR3_ARATH</name>
<dbReference type="EMBL" id="AC009853">
    <property type="protein sequence ID" value="AAF02157.1"/>
    <property type="molecule type" value="Genomic_DNA"/>
</dbReference>
<dbReference type="PANTHER" id="PTHR46094:SF1">
    <property type="entry name" value="INTEGRATOR COMPLEX SUBUNIT 9"/>
    <property type="match status" value="1"/>
</dbReference>